<dbReference type="AlphaFoldDB" id="A0A914IAE1"/>
<evidence type="ECO:0000256" key="1">
    <source>
        <dbReference type="SAM" id="MobiDB-lite"/>
    </source>
</evidence>
<organism evidence="3 4">
    <name type="scientific">Globodera rostochiensis</name>
    <name type="common">Golden nematode worm</name>
    <name type="synonym">Heterodera rostochiensis</name>
    <dbReference type="NCBI Taxonomy" id="31243"/>
    <lineage>
        <taxon>Eukaryota</taxon>
        <taxon>Metazoa</taxon>
        <taxon>Ecdysozoa</taxon>
        <taxon>Nematoda</taxon>
        <taxon>Chromadorea</taxon>
        <taxon>Rhabditida</taxon>
        <taxon>Tylenchina</taxon>
        <taxon>Tylenchomorpha</taxon>
        <taxon>Tylenchoidea</taxon>
        <taxon>Heteroderidae</taxon>
        <taxon>Heteroderinae</taxon>
        <taxon>Globodera</taxon>
    </lineage>
</organism>
<reference evidence="4" key="1">
    <citation type="submission" date="2022-11" db="UniProtKB">
        <authorList>
            <consortium name="WormBaseParasite"/>
        </authorList>
    </citation>
    <scope>IDENTIFICATION</scope>
</reference>
<evidence type="ECO:0000256" key="2">
    <source>
        <dbReference type="SAM" id="Phobius"/>
    </source>
</evidence>
<accession>A0A914IAE1</accession>
<keyword evidence="2" id="KW-0472">Membrane</keyword>
<sequence length="397" mass="44869">MYWNIDNQWNKSKNIYLFHLVLIGKHWKVRGACRDRMNVRAAIVGASMKKTTLDGRMYSPSNYEFRQQMGVSTSGLVAFALLIALTLPGLSWGDESASSPEELTPCEKMSAKCRDNWGECFPRDGYKGDACCDKGSSWKCSENMTDQEVISKDPAFAKLVNCLIAGHPDWESLFKCMPDPSKCKVPYVCRVERWEIEHCPRKLKCLQRKHSDIDALWKCWPNNLSEEECNAPMLPIENTAETSPAEELTPCEKMSAKCRDNWGECFARDGYKGDACCDKGSSWKCSENMTMDERISKDSAFAKMMDCYLAGHPDLESLKKCVPDPSECKSPRSCWIRGDFEVCPKLLKCVQRKHSNWDALKKCLPRSNECNDPLPPMDNTTEAVDAPLPPTESATEA</sequence>
<keyword evidence="2" id="KW-0812">Transmembrane</keyword>
<feature type="region of interest" description="Disordered" evidence="1">
    <location>
        <begin position="371"/>
        <end position="397"/>
    </location>
</feature>
<keyword evidence="2" id="KW-1133">Transmembrane helix</keyword>
<name>A0A914IAE1_GLORO</name>
<feature type="transmembrane region" description="Helical" evidence="2">
    <location>
        <begin position="75"/>
        <end position="93"/>
    </location>
</feature>
<proteinExistence type="predicted"/>
<evidence type="ECO:0000313" key="4">
    <source>
        <dbReference type="WBParaSite" id="Gr19_v10_g8083.t1"/>
    </source>
</evidence>
<keyword evidence="3" id="KW-1185">Reference proteome</keyword>
<dbReference type="WBParaSite" id="Gr19_v10_g8083.t1">
    <property type="protein sequence ID" value="Gr19_v10_g8083.t1"/>
    <property type="gene ID" value="Gr19_v10_g8083"/>
</dbReference>
<dbReference type="Proteomes" id="UP000887572">
    <property type="component" value="Unplaced"/>
</dbReference>
<protein>
    <submittedName>
        <fullName evidence="4">Uncharacterized protein</fullName>
    </submittedName>
</protein>
<evidence type="ECO:0000313" key="3">
    <source>
        <dbReference type="Proteomes" id="UP000887572"/>
    </source>
</evidence>